<dbReference type="Pfam" id="PF13540">
    <property type="entry name" value="RCC1_2"/>
    <property type="match status" value="1"/>
</dbReference>
<evidence type="ECO:0000313" key="6">
    <source>
        <dbReference type="Proteomes" id="UP000006691"/>
    </source>
</evidence>
<evidence type="ECO:0000259" key="4">
    <source>
        <dbReference type="SMART" id="SM00635"/>
    </source>
</evidence>
<dbReference type="InterPro" id="IPR051553">
    <property type="entry name" value="Ran_GTPase-activating"/>
</dbReference>
<dbReference type="InterPro" id="IPR009091">
    <property type="entry name" value="RCC1/BLIP-II"/>
</dbReference>
<dbReference type="SUPFAM" id="SSF49373">
    <property type="entry name" value="Invasin/intimin cell-adhesion fragments"/>
    <property type="match status" value="1"/>
</dbReference>
<dbReference type="GO" id="GO:0005737">
    <property type="term" value="C:cytoplasm"/>
    <property type="evidence" value="ECO:0007669"/>
    <property type="project" value="TreeGrafter"/>
</dbReference>
<dbReference type="PANTHER" id="PTHR45982">
    <property type="entry name" value="REGULATOR OF CHROMOSOME CONDENSATION"/>
    <property type="match status" value="1"/>
</dbReference>
<evidence type="ECO:0000256" key="2">
    <source>
        <dbReference type="ARBA" id="ARBA00022729"/>
    </source>
</evidence>
<dbReference type="SUPFAM" id="SSF81296">
    <property type="entry name" value="E set domains"/>
    <property type="match status" value="2"/>
</dbReference>
<dbReference type="SMART" id="SM00635">
    <property type="entry name" value="BID_2"/>
    <property type="match status" value="1"/>
</dbReference>
<evidence type="ECO:0000256" key="1">
    <source>
        <dbReference type="ARBA" id="ARBA00022658"/>
    </source>
</evidence>
<dbReference type="Pfam" id="PF25390">
    <property type="entry name" value="WD40_RLD"/>
    <property type="match status" value="1"/>
</dbReference>
<organism evidence="5 6">
    <name type="scientific">Solibacillus silvestris (strain StLB046)</name>
    <name type="common">Bacillus silvestris</name>
    <dbReference type="NCBI Taxonomy" id="1002809"/>
    <lineage>
        <taxon>Bacteria</taxon>
        <taxon>Bacillati</taxon>
        <taxon>Bacillota</taxon>
        <taxon>Bacilli</taxon>
        <taxon>Bacillales</taxon>
        <taxon>Caryophanaceae</taxon>
        <taxon>Solibacillus</taxon>
    </lineage>
</organism>
<evidence type="ECO:0000313" key="5">
    <source>
        <dbReference type="EMBL" id="BAK17762.1"/>
    </source>
</evidence>
<dbReference type="Pfam" id="PF16561">
    <property type="entry name" value="AMPK1_CBM"/>
    <property type="match status" value="1"/>
</dbReference>
<evidence type="ECO:0000256" key="3">
    <source>
        <dbReference type="ARBA" id="ARBA00022737"/>
    </source>
</evidence>
<dbReference type="PANTHER" id="PTHR45982:SF1">
    <property type="entry name" value="REGULATOR OF CHROMOSOME CONDENSATION"/>
    <property type="match status" value="1"/>
</dbReference>
<name>F2F3W4_SOLSS</name>
<gene>
    <name evidence="5" type="ordered locus">SSIL_3339</name>
</gene>
<accession>F2F3W4</accession>
<dbReference type="eggNOG" id="COG5184">
    <property type="taxonomic scope" value="Bacteria"/>
</dbReference>
<protein>
    <submittedName>
        <fullName evidence="5">Alpha-tubulin suppressor</fullName>
    </submittedName>
</protein>
<dbReference type="Proteomes" id="UP000006691">
    <property type="component" value="Chromosome"/>
</dbReference>
<dbReference type="STRING" id="1002809.SSIL_3339"/>
<proteinExistence type="predicted"/>
<dbReference type="Pfam" id="PF02368">
    <property type="entry name" value="Big_2"/>
    <property type="match status" value="1"/>
</dbReference>
<dbReference type="eggNOG" id="COG5492">
    <property type="taxonomic scope" value="Bacteria"/>
</dbReference>
<dbReference type="InterPro" id="IPR003343">
    <property type="entry name" value="Big_2"/>
</dbReference>
<dbReference type="KEGG" id="siv:SSIL_3339"/>
<dbReference type="AlphaFoldDB" id="F2F3W4"/>
<dbReference type="PRINTS" id="PR00633">
    <property type="entry name" value="RCCNDNSATION"/>
</dbReference>
<keyword evidence="3" id="KW-0677">Repeat</keyword>
<dbReference type="Gene3D" id="2.130.10.30">
    <property type="entry name" value="Regulator of chromosome condensation 1/beta-lactamase-inhibitor protein II"/>
    <property type="match status" value="2"/>
</dbReference>
<dbReference type="Gene3D" id="2.60.40.1080">
    <property type="match status" value="1"/>
</dbReference>
<feature type="domain" description="BIG2" evidence="4">
    <location>
        <begin position="602"/>
        <end position="680"/>
    </location>
</feature>
<dbReference type="InterPro" id="IPR008964">
    <property type="entry name" value="Invasin/intimin_cell_adhesion"/>
</dbReference>
<dbReference type="EMBL" id="AP012157">
    <property type="protein sequence ID" value="BAK17762.1"/>
    <property type="molecule type" value="Genomic_DNA"/>
</dbReference>
<dbReference type="InterPro" id="IPR014756">
    <property type="entry name" value="Ig_E-set"/>
</dbReference>
<dbReference type="Pfam" id="PF13205">
    <property type="entry name" value="Big_5"/>
    <property type="match status" value="1"/>
</dbReference>
<dbReference type="SUPFAM" id="SSF50985">
    <property type="entry name" value="RCC1/BLIP-II"/>
    <property type="match status" value="1"/>
</dbReference>
<dbReference type="InterPro" id="IPR058923">
    <property type="entry name" value="RCC1-like_dom"/>
</dbReference>
<dbReference type="PATRIC" id="fig|1002809.3.peg.3379"/>
<dbReference type="CDD" id="cd02859">
    <property type="entry name" value="E_set_AMPKbeta_like_N"/>
    <property type="match status" value="1"/>
</dbReference>
<dbReference type="InterPro" id="IPR032640">
    <property type="entry name" value="AMPK1_CBM"/>
</dbReference>
<keyword evidence="2" id="KW-0732">Signal</keyword>
<dbReference type="InterPro" id="IPR000408">
    <property type="entry name" value="Reg_chr_condens"/>
</dbReference>
<dbReference type="PROSITE" id="PS00626">
    <property type="entry name" value="RCC1_2"/>
    <property type="match status" value="4"/>
</dbReference>
<dbReference type="GO" id="GO:0005085">
    <property type="term" value="F:guanyl-nucleotide exchange factor activity"/>
    <property type="evidence" value="ECO:0007669"/>
    <property type="project" value="TreeGrafter"/>
</dbReference>
<keyword evidence="6" id="KW-1185">Reference proteome</keyword>
<dbReference type="InterPro" id="IPR013783">
    <property type="entry name" value="Ig-like_fold"/>
</dbReference>
<dbReference type="Gene3D" id="2.60.40.10">
    <property type="entry name" value="Immunoglobulins"/>
    <property type="match status" value="2"/>
</dbReference>
<dbReference type="InterPro" id="IPR032812">
    <property type="entry name" value="SbsA_Ig"/>
</dbReference>
<sequence>MMAKHKAIYIMLIMMLTLSTLLPFVETAEAYGVTNHEDVVDVGKNHFIVLKEDGSVWGWGDHSYGQLGANGSNTSSPIPIQKADGNRLLNIKAIAAGSNHTVALDRNGEVWTWGRNNQGQLGYTTANSFSNLPAKVTGITSKIIAISAGEYHTLAVDENGQVWAWGRNDYGQIGTDCNPALAHVQVCGVSGIIAVAAGDNHSVALKSDGTVWAWGRNTVGQLGNGETTDINTNPTAVPGLSNIVDISAGANHTLALKQDSTSIYAWGFNSSGQLGDGGLESKLRPIQVEGMNKVKTIAAGNNHSIAIKEDGTVWTWGRHTSGTSSNRSTPIQVKGLSSAIAIGGGGDSDSYILAVKEDGTVWQWDKASSDSTTKLPIFKQVSGIDEVMKPSEFPFVQGSQVLFRYIGNAGTSSVEVYGNFNEWNSIPLDDTGSNNVWELQVTLQPGEYIYGFKVNGVWTVDPLNPNKTIDMNDGSPYSVLKVAPYAVEGPIISNKEVTFTYSSYDFNGELELDAKTAYVAVIGDFTAWREVPLTKQANNVWTLKQTLEPGDHAYSFIVSDASTGPRRVERNDPLNKNIGTNAVTDIPRNRFFVSEDVLSTIPVSGITLNKGPKLNLIVGETTTLNATVLPTNATNKNVSWSSSDAKVVSVNETGRLTAHTAGTAVIAVSTVDGGKLALVTVTVEKRADAISYPRVGYKNMGDRTGVNPTKTWYIKFNQQLDLASLNENAAYILDESGDKIPVGYQLSNDGKTLEIRPQNGITYKKGANHYLFIESTVKTKYGLQLREPVQMKFTIEL</sequence>
<dbReference type="HOGENOM" id="CLU_352633_0_0_9"/>
<reference evidence="6" key="1">
    <citation type="submission" date="2011-04" db="EMBL/GenBank/DDBJ databases">
        <title>Genome sequence of Solibacillus silvestris StLB046.</title>
        <authorList>
            <person name="Morohoshi T."/>
            <person name="Someya N."/>
            <person name="Ikeda T."/>
        </authorList>
    </citation>
    <scope>NUCLEOTIDE SEQUENCE [LARGE SCALE GENOMIC DNA]</scope>
    <source>
        <strain evidence="6">StLB046</strain>
    </source>
</reference>
<dbReference type="PROSITE" id="PS50012">
    <property type="entry name" value="RCC1_3"/>
    <property type="match status" value="5"/>
</dbReference>
<keyword evidence="1" id="KW-0344">Guanine-nucleotide releasing factor</keyword>
<reference evidence="5 6" key="2">
    <citation type="journal article" date="2012" name="J. Biosci. Bioeng.">
        <title>Complete genome sequence and characterization of the N-acylhomoserine lactone-degrading gene of the potato leaf-associated Solibacillus silvestris.</title>
        <authorList>
            <person name="Morohoshi T."/>
            <person name="Tominaga Y."/>
            <person name="Someya N."/>
            <person name="Ikeda T."/>
        </authorList>
    </citation>
    <scope>NUCLEOTIDE SEQUENCE [LARGE SCALE GENOMIC DNA]</scope>
    <source>
        <strain evidence="5 6">StLB046</strain>
    </source>
</reference>